<reference evidence="3" key="1">
    <citation type="submission" date="2021-02" db="EMBL/GenBank/DDBJ databases">
        <authorList>
            <person name="Nowell W R."/>
        </authorList>
    </citation>
    <scope>NUCLEOTIDE SEQUENCE</scope>
</reference>
<evidence type="ECO:0000313" key="5">
    <source>
        <dbReference type="Proteomes" id="UP000663887"/>
    </source>
</evidence>
<dbReference type="Proteomes" id="UP000663856">
    <property type="component" value="Unassembled WGS sequence"/>
</dbReference>
<feature type="transmembrane region" description="Helical" evidence="2">
    <location>
        <begin position="405"/>
        <end position="426"/>
    </location>
</feature>
<dbReference type="EMBL" id="CAJNRF010012063">
    <property type="protein sequence ID" value="CAF2137198.1"/>
    <property type="molecule type" value="Genomic_DNA"/>
</dbReference>
<feature type="region of interest" description="Disordered" evidence="1">
    <location>
        <begin position="570"/>
        <end position="592"/>
    </location>
</feature>
<accession>A0A816WI01</accession>
<dbReference type="Proteomes" id="UP000663887">
    <property type="component" value="Unassembled WGS sequence"/>
</dbReference>
<evidence type="ECO:0000313" key="3">
    <source>
        <dbReference type="EMBL" id="CAF2126384.1"/>
    </source>
</evidence>
<evidence type="ECO:0000313" key="4">
    <source>
        <dbReference type="EMBL" id="CAF2137198.1"/>
    </source>
</evidence>
<dbReference type="InterPro" id="IPR052954">
    <property type="entry name" value="GPCR-Ligand_Int"/>
</dbReference>
<feature type="transmembrane region" description="Helical" evidence="2">
    <location>
        <begin position="360"/>
        <end position="385"/>
    </location>
</feature>
<dbReference type="Gene3D" id="1.20.1070.10">
    <property type="entry name" value="Rhodopsin 7-helix transmembrane proteins"/>
    <property type="match status" value="2"/>
</dbReference>
<dbReference type="AlphaFoldDB" id="A0A816WI01"/>
<feature type="transmembrane region" description="Helical" evidence="2">
    <location>
        <begin position="6"/>
        <end position="29"/>
    </location>
</feature>
<keyword evidence="2" id="KW-0472">Membrane</keyword>
<organism evidence="3 5">
    <name type="scientific">Rotaria magnacalcarata</name>
    <dbReference type="NCBI Taxonomy" id="392030"/>
    <lineage>
        <taxon>Eukaryota</taxon>
        <taxon>Metazoa</taxon>
        <taxon>Spiralia</taxon>
        <taxon>Gnathifera</taxon>
        <taxon>Rotifera</taxon>
        <taxon>Eurotatoria</taxon>
        <taxon>Bdelloidea</taxon>
        <taxon>Philodinida</taxon>
        <taxon>Philodinidae</taxon>
        <taxon>Rotaria</taxon>
    </lineage>
</organism>
<protein>
    <submittedName>
        <fullName evidence="3">Uncharacterized protein</fullName>
    </submittedName>
</protein>
<feature type="transmembrane region" description="Helical" evidence="2">
    <location>
        <begin position="147"/>
        <end position="170"/>
    </location>
</feature>
<name>A0A816WI01_9BILA</name>
<feature type="compositionally biased region" description="Low complexity" evidence="1">
    <location>
        <begin position="570"/>
        <end position="585"/>
    </location>
</feature>
<feature type="transmembrane region" description="Helical" evidence="2">
    <location>
        <begin position="312"/>
        <end position="334"/>
    </location>
</feature>
<proteinExistence type="predicted"/>
<dbReference type="SUPFAM" id="SSF81321">
    <property type="entry name" value="Family A G protein-coupled receptor-like"/>
    <property type="match status" value="1"/>
</dbReference>
<keyword evidence="2" id="KW-1133">Transmembrane helix</keyword>
<keyword evidence="2" id="KW-0812">Transmembrane</keyword>
<sequence length="592" mass="70062">MFIVSCAFIGLLLFTLGSSSNGLCMLVFLRQKFRHRVITPYFIVLLCADSIYLLFHLIKLFYYSQTLFNRNVPTEESCSNTFFARAYRHATQTWPQPLVPLVHSDTYMRFSIILMCIISLHRTTYITRSLNCLVLPKSSSYLQKHKWTIVFIIFAFSLAYLFEFVGLTLFCSKSSDRNVSYEWFIYMSKYMENSTYLLTSAITDQPDSLKCVTDTLRTLQEQNQSSMIKRNSMCTKEQLIDIISYYFDQHQRSIVSLIQKILFHQTGFRITRNEIRRKFHFHECLFPQDPNLFHRYYHFMYNRIFGFNRHTLLLVFGSVLPSFITIISNMISVYRVRQLNRSTSNYIIPSRRRTDDTRRVLLVITVECLFAIINSWFSDIFLSLVYCKRNLLADDDCPMFLKENINLLIMFDMFNSISNIFLHCLCGKRFRNELRLMFQSFFQIMKRCFSEICCCYFQIQFKACSRDEYVWYNASIRGNDSSDSSHSISTSHLYLKIQTPSRLLKNPCCDCRWYFNRRPFITLQQFLSAISKECLGKNRRHLSAHYQSIPIGEQAITLTTSNSLKLYFPQQQKQQTTTKTNNNNNDNITMKK</sequence>
<dbReference type="PANTHER" id="PTHR46641:SF2">
    <property type="entry name" value="FMRFAMIDE RECEPTOR"/>
    <property type="match status" value="1"/>
</dbReference>
<dbReference type="PANTHER" id="PTHR46641">
    <property type="entry name" value="FMRFAMIDE RECEPTOR-RELATED"/>
    <property type="match status" value="1"/>
</dbReference>
<comment type="caution">
    <text evidence="3">The sequence shown here is derived from an EMBL/GenBank/DDBJ whole genome shotgun (WGS) entry which is preliminary data.</text>
</comment>
<evidence type="ECO:0000256" key="1">
    <source>
        <dbReference type="SAM" id="MobiDB-lite"/>
    </source>
</evidence>
<dbReference type="EMBL" id="CAJNRG010010833">
    <property type="protein sequence ID" value="CAF2126384.1"/>
    <property type="molecule type" value="Genomic_DNA"/>
</dbReference>
<feature type="transmembrane region" description="Helical" evidence="2">
    <location>
        <begin position="41"/>
        <end position="63"/>
    </location>
</feature>
<gene>
    <name evidence="4" type="ORF">WKI299_LOCUS27580</name>
    <name evidence="3" type="ORF">XDN619_LOCUS23838</name>
</gene>
<evidence type="ECO:0000256" key="2">
    <source>
        <dbReference type="SAM" id="Phobius"/>
    </source>
</evidence>